<keyword evidence="2" id="KW-1185">Reference proteome</keyword>
<reference evidence="1" key="1">
    <citation type="journal article" date="2019" name="bioRxiv">
        <title>The Genome of the Zebra Mussel, Dreissena polymorpha: A Resource for Invasive Species Research.</title>
        <authorList>
            <person name="McCartney M.A."/>
            <person name="Auch B."/>
            <person name="Kono T."/>
            <person name="Mallez S."/>
            <person name="Zhang Y."/>
            <person name="Obille A."/>
            <person name="Becker A."/>
            <person name="Abrahante J.E."/>
            <person name="Garbe J."/>
            <person name="Badalamenti J.P."/>
            <person name="Herman A."/>
            <person name="Mangelson H."/>
            <person name="Liachko I."/>
            <person name="Sullivan S."/>
            <person name="Sone E.D."/>
            <person name="Koren S."/>
            <person name="Silverstein K.A.T."/>
            <person name="Beckman K.B."/>
            <person name="Gohl D.M."/>
        </authorList>
    </citation>
    <scope>NUCLEOTIDE SEQUENCE</scope>
    <source>
        <strain evidence="1">Duluth1</strain>
        <tissue evidence="1">Whole animal</tissue>
    </source>
</reference>
<reference evidence="1" key="2">
    <citation type="submission" date="2020-11" db="EMBL/GenBank/DDBJ databases">
        <authorList>
            <person name="McCartney M.A."/>
            <person name="Auch B."/>
            <person name="Kono T."/>
            <person name="Mallez S."/>
            <person name="Becker A."/>
            <person name="Gohl D.M."/>
            <person name="Silverstein K.A.T."/>
            <person name="Koren S."/>
            <person name="Bechman K.B."/>
            <person name="Herman A."/>
            <person name="Abrahante J.E."/>
            <person name="Garbe J."/>
        </authorList>
    </citation>
    <scope>NUCLEOTIDE SEQUENCE</scope>
    <source>
        <strain evidence="1">Duluth1</strain>
        <tissue evidence="1">Whole animal</tissue>
    </source>
</reference>
<accession>A0A9D3Z695</accession>
<protein>
    <submittedName>
        <fullName evidence="1">Uncharacterized protein</fullName>
    </submittedName>
</protein>
<sequence length="73" mass="8028">MAAKKMPSLPLGNKTLRRLAALDPKLANHSQTSASLKWLCQSLPNMFNDMVAGEFAVEVDRNCVSQQVARISQ</sequence>
<evidence type="ECO:0000313" key="2">
    <source>
        <dbReference type="Proteomes" id="UP000828390"/>
    </source>
</evidence>
<gene>
    <name evidence="1" type="ORF">DPMN_070482</name>
</gene>
<proteinExistence type="predicted"/>
<dbReference type="AlphaFoldDB" id="A0A9D3Z695"/>
<dbReference type="Proteomes" id="UP000828390">
    <property type="component" value="Unassembled WGS sequence"/>
</dbReference>
<organism evidence="1 2">
    <name type="scientific">Dreissena polymorpha</name>
    <name type="common">Zebra mussel</name>
    <name type="synonym">Mytilus polymorpha</name>
    <dbReference type="NCBI Taxonomy" id="45954"/>
    <lineage>
        <taxon>Eukaryota</taxon>
        <taxon>Metazoa</taxon>
        <taxon>Spiralia</taxon>
        <taxon>Lophotrochozoa</taxon>
        <taxon>Mollusca</taxon>
        <taxon>Bivalvia</taxon>
        <taxon>Autobranchia</taxon>
        <taxon>Heteroconchia</taxon>
        <taxon>Euheterodonta</taxon>
        <taxon>Imparidentia</taxon>
        <taxon>Neoheterodontei</taxon>
        <taxon>Myida</taxon>
        <taxon>Dreissenoidea</taxon>
        <taxon>Dreissenidae</taxon>
        <taxon>Dreissena</taxon>
    </lineage>
</organism>
<comment type="caution">
    <text evidence="1">The sequence shown here is derived from an EMBL/GenBank/DDBJ whole genome shotgun (WGS) entry which is preliminary data.</text>
</comment>
<dbReference type="EMBL" id="JAIWYP010000014">
    <property type="protein sequence ID" value="KAH3710984.1"/>
    <property type="molecule type" value="Genomic_DNA"/>
</dbReference>
<name>A0A9D3Z695_DREPO</name>
<evidence type="ECO:0000313" key="1">
    <source>
        <dbReference type="EMBL" id="KAH3710984.1"/>
    </source>
</evidence>